<evidence type="ECO:0000313" key="11">
    <source>
        <dbReference type="Proteomes" id="UP001460270"/>
    </source>
</evidence>
<dbReference type="PANTHER" id="PTHR31885">
    <property type="entry name" value="GH04784P"/>
    <property type="match status" value="1"/>
</dbReference>
<dbReference type="GO" id="GO:0047408">
    <property type="term" value="F:alkenylglycerophosphocholine hydrolase activity"/>
    <property type="evidence" value="ECO:0007669"/>
    <property type="project" value="UniProtKB-EC"/>
</dbReference>
<sequence length="250" mass="27217">MLTTADRGETCLVLCSSTLSHSFGHFWYFYHWTPESMGSTISAGIKSAPALLLAVVVLSWNGPASILGVAGGLIFSAVGDFCLVWPEKMFIHGEIILHYALGYGCVCCGPPPLLIDLPLFALQLRLLLNMAPPLLPHHIPDWRSLLCLLVPIPPKGSRLRLTGPRSGLYVLVITLMGSLAIRTRRLTSVLGSLVFIVSDMTLAVQVFKVAVIEHGTVAVMVTYYLSQLLIAVGDVKATESKDDFSKWKRA</sequence>
<dbReference type="GO" id="GO:0016020">
    <property type="term" value="C:membrane"/>
    <property type="evidence" value="ECO:0007669"/>
    <property type="project" value="UniProtKB-SubCell"/>
</dbReference>
<comment type="catalytic activity">
    <reaction evidence="8">
        <text>a 1-O-(1Z-alkenyl)-sn-glycero-3-phosphocholine + H2O = a 2,3-saturated aldehyde + sn-glycerol 3-phosphocholine</text>
        <dbReference type="Rhea" id="RHEA:22544"/>
        <dbReference type="ChEBI" id="CHEBI:15377"/>
        <dbReference type="ChEBI" id="CHEBI:16870"/>
        <dbReference type="ChEBI" id="CHEBI:73359"/>
        <dbReference type="ChEBI" id="CHEBI:77287"/>
        <dbReference type="EC" id="3.3.2.2"/>
    </reaction>
</comment>
<comment type="similarity">
    <text evidence="2">Belongs to the TMEM86 family.</text>
</comment>
<dbReference type="AlphaFoldDB" id="A0AAW0PWC9"/>
<evidence type="ECO:0000256" key="2">
    <source>
        <dbReference type="ARBA" id="ARBA00007375"/>
    </source>
</evidence>
<feature type="transmembrane region" description="Helical" evidence="9">
    <location>
        <begin position="166"/>
        <end position="182"/>
    </location>
</feature>
<evidence type="ECO:0000256" key="1">
    <source>
        <dbReference type="ARBA" id="ARBA00004141"/>
    </source>
</evidence>
<comment type="catalytic activity">
    <reaction evidence="7">
        <text>a 1-O-(1Z-alkenyl)-sn-glycero-3-phosphoethanolamine + H2O = a 2,3-saturated aldehyde + sn-glycero-3-phosphoethanolamine</text>
        <dbReference type="Rhea" id="RHEA:16905"/>
        <dbReference type="ChEBI" id="CHEBI:15377"/>
        <dbReference type="ChEBI" id="CHEBI:73359"/>
        <dbReference type="ChEBI" id="CHEBI:77288"/>
        <dbReference type="ChEBI" id="CHEBI:143890"/>
        <dbReference type="EC" id="3.3.2.2"/>
    </reaction>
</comment>
<dbReference type="Pfam" id="PF07947">
    <property type="entry name" value="YhhN"/>
    <property type="match status" value="1"/>
</dbReference>
<name>A0AAW0PWC9_9GOBI</name>
<organism evidence="10 11">
    <name type="scientific">Mugilogobius chulae</name>
    <name type="common">yellowstripe goby</name>
    <dbReference type="NCBI Taxonomy" id="88201"/>
    <lineage>
        <taxon>Eukaryota</taxon>
        <taxon>Metazoa</taxon>
        <taxon>Chordata</taxon>
        <taxon>Craniata</taxon>
        <taxon>Vertebrata</taxon>
        <taxon>Euteleostomi</taxon>
        <taxon>Actinopterygii</taxon>
        <taxon>Neopterygii</taxon>
        <taxon>Teleostei</taxon>
        <taxon>Neoteleostei</taxon>
        <taxon>Acanthomorphata</taxon>
        <taxon>Gobiaria</taxon>
        <taxon>Gobiiformes</taxon>
        <taxon>Gobioidei</taxon>
        <taxon>Gobiidae</taxon>
        <taxon>Gobionellinae</taxon>
        <taxon>Mugilogobius</taxon>
    </lineage>
</organism>
<evidence type="ECO:0000256" key="6">
    <source>
        <dbReference type="ARBA" id="ARBA00035673"/>
    </source>
</evidence>
<evidence type="ECO:0000256" key="9">
    <source>
        <dbReference type="SAM" id="Phobius"/>
    </source>
</evidence>
<evidence type="ECO:0000256" key="8">
    <source>
        <dbReference type="ARBA" id="ARBA00049560"/>
    </source>
</evidence>
<evidence type="ECO:0000313" key="10">
    <source>
        <dbReference type="EMBL" id="KAK7939730.1"/>
    </source>
</evidence>
<proteinExistence type="inferred from homology"/>
<dbReference type="InterPro" id="IPR012506">
    <property type="entry name" value="TMEM86B-like"/>
</dbReference>
<keyword evidence="3 9" id="KW-0812">Transmembrane</keyword>
<dbReference type="EC" id="3.3.2.2" evidence="6"/>
<dbReference type="PANTHER" id="PTHR31885:SF11">
    <property type="entry name" value="TRANSMEMBRANE PROTEIN 86B"/>
    <property type="match status" value="1"/>
</dbReference>
<accession>A0AAW0PWC9</accession>
<evidence type="ECO:0000256" key="3">
    <source>
        <dbReference type="ARBA" id="ARBA00022692"/>
    </source>
</evidence>
<feature type="transmembrane region" description="Helical" evidence="9">
    <location>
        <begin position="50"/>
        <end position="83"/>
    </location>
</feature>
<protein>
    <recommendedName>
        <fullName evidence="6">lysoplasmalogenase</fullName>
        <ecNumber evidence="6">3.3.2.2</ecNumber>
    </recommendedName>
</protein>
<keyword evidence="11" id="KW-1185">Reference proteome</keyword>
<dbReference type="EMBL" id="JBBPFD010000002">
    <property type="protein sequence ID" value="KAK7939730.1"/>
    <property type="molecule type" value="Genomic_DNA"/>
</dbReference>
<comment type="caution">
    <text evidence="10">The sequence shown here is derived from an EMBL/GenBank/DDBJ whole genome shotgun (WGS) entry which is preliminary data.</text>
</comment>
<dbReference type="Proteomes" id="UP001460270">
    <property type="component" value="Unassembled WGS sequence"/>
</dbReference>
<keyword evidence="4 9" id="KW-1133">Transmembrane helix</keyword>
<feature type="transmembrane region" description="Helical" evidence="9">
    <location>
        <begin position="189"/>
        <end position="211"/>
    </location>
</feature>
<comment type="subcellular location">
    <subcellularLocation>
        <location evidence="1">Membrane</location>
        <topology evidence="1">Multi-pass membrane protein</topology>
    </subcellularLocation>
</comment>
<feature type="transmembrane region" description="Helical" evidence="9">
    <location>
        <begin position="95"/>
        <end position="115"/>
    </location>
</feature>
<keyword evidence="5 9" id="KW-0472">Membrane</keyword>
<gene>
    <name evidence="10" type="ORF">WMY93_003056</name>
</gene>
<reference evidence="11" key="1">
    <citation type="submission" date="2024-04" db="EMBL/GenBank/DDBJ databases">
        <title>Salinicola lusitanus LLJ914,a marine bacterium isolated from the Okinawa Trough.</title>
        <authorList>
            <person name="Li J."/>
        </authorList>
    </citation>
    <scope>NUCLEOTIDE SEQUENCE [LARGE SCALE GENOMIC DNA]</scope>
</reference>
<feature type="transmembrane region" description="Helical" evidence="9">
    <location>
        <begin position="217"/>
        <end position="235"/>
    </location>
</feature>
<evidence type="ECO:0000256" key="5">
    <source>
        <dbReference type="ARBA" id="ARBA00023136"/>
    </source>
</evidence>
<evidence type="ECO:0000256" key="7">
    <source>
        <dbReference type="ARBA" id="ARBA00049458"/>
    </source>
</evidence>
<evidence type="ECO:0000256" key="4">
    <source>
        <dbReference type="ARBA" id="ARBA00022989"/>
    </source>
</evidence>